<sequence length="102" mass="10573">VAVQVCGVRLVRLLCGASSVVAQLVRAAGLLAHMQAYILLATPLITTTTAAASGTTTTTSSAATAEPSLPLALLRLEALRTWRVCAHHGIALLSMDDMYGNL</sequence>
<protein>
    <submittedName>
        <fullName evidence="1">Uncharacterized protein</fullName>
    </submittedName>
</protein>
<evidence type="ECO:0000313" key="1">
    <source>
        <dbReference type="EMBL" id="GFR41249.1"/>
    </source>
</evidence>
<dbReference type="EMBL" id="BMAR01000001">
    <property type="protein sequence ID" value="GFR41249.1"/>
    <property type="molecule type" value="Genomic_DNA"/>
</dbReference>
<gene>
    <name evidence="1" type="ORF">Agub_g1923</name>
</gene>
<proteinExistence type="predicted"/>
<reference evidence="1 2" key="1">
    <citation type="journal article" date="2021" name="Sci. Rep.">
        <title>Genome sequencing of the multicellular alga Astrephomene provides insights into convergent evolution of germ-soma differentiation.</title>
        <authorList>
            <person name="Yamashita S."/>
            <person name="Yamamoto K."/>
            <person name="Matsuzaki R."/>
            <person name="Suzuki S."/>
            <person name="Yamaguchi H."/>
            <person name="Hirooka S."/>
            <person name="Minakuchi Y."/>
            <person name="Miyagishima S."/>
            <person name="Kawachi M."/>
            <person name="Toyoda A."/>
            <person name="Nozaki H."/>
        </authorList>
    </citation>
    <scope>NUCLEOTIDE SEQUENCE [LARGE SCALE GENOMIC DNA]</scope>
    <source>
        <strain evidence="1 2">NIES-4017</strain>
    </source>
</reference>
<dbReference type="Proteomes" id="UP001054857">
    <property type="component" value="Unassembled WGS sequence"/>
</dbReference>
<comment type="caution">
    <text evidence="1">The sequence shown here is derived from an EMBL/GenBank/DDBJ whole genome shotgun (WGS) entry which is preliminary data.</text>
</comment>
<dbReference type="AlphaFoldDB" id="A0AAD3DG81"/>
<evidence type="ECO:0000313" key="2">
    <source>
        <dbReference type="Proteomes" id="UP001054857"/>
    </source>
</evidence>
<feature type="non-terminal residue" evidence="1">
    <location>
        <position position="102"/>
    </location>
</feature>
<name>A0AAD3DG81_9CHLO</name>
<keyword evidence="2" id="KW-1185">Reference proteome</keyword>
<accession>A0AAD3DG81</accession>
<organism evidence="1 2">
    <name type="scientific">Astrephomene gubernaculifera</name>
    <dbReference type="NCBI Taxonomy" id="47775"/>
    <lineage>
        <taxon>Eukaryota</taxon>
        <taxon>Viridiplantae</taxon>
        <taxon>Chlorophyta</taxon>
        <taxon>core chlorophytes</taxon>
        <taxon>Chlorophyceae</taxon>
        <taxon>CS clade</taxon>
        <taxon>Chlamydomonadales</taxon>
        <taxon>Astrephomenaceae</taxon>
        <taxon>Astrephomene</taxon>
    </lineage>
</organism>
<feature type="non-terminal residue" evidence="1">
    <location>
        <position position="1"/>
    </location>
</feature>